<comment type="subcellular location">
    <subcellularLocation>
        <location evidence="9">Cell membrane</location>
        <topology evidence="9">Multi-pass membrane protein</topology>
    </subcellularLocation>
    <subcellularLocation>
        <location evidence="1">Membrane</location>
        <topology evidence="1">Multi-pass membrane protein</topology>
    </subcellularLocation>
</comment>
<keyword evidence="3 9" id="KW-0813">Transport</keyword>
<dbReference type="InterPro" id="IPR000644">
    <property type="entry name" value="CBS_dom"/>
</dbReference>
<keyword evidence="5 9" id="KW-0460">Magnesium</keyword>
<evidence type="ECO:0000256" key="6">
    <source>
        <dbReference type="ARBA" id="ARBA00022989"/>
    </source>
</evidence>
<keyword evidence="9" id="KW-1003">Cell membrane</keyword>
<evidence type="ECO:0000256" key="4">
    <source>
        <dbReference type="ARBA" id="ARBA00022692"/>
    </source>
</evidence>
<dbReference type="InterPro" id="IPR036739">
    <property type="entry name" value="SLC41_membr_dom_sf"/>
</dbReference>
<sequence length="486" mass="54247">MKPFHTISFSLVQLLLFSCIKVQSIQVCPESHEVYVMNVMKTTHSFVATAQLKQLNEFARKLAHSSRRDKWAEKLLKLTEQEIHFVLEHLTGEQLTELITLLPANRAGLLLHVMDKTALNTGLTHANPRVIEKALRTLPEEELHQVLSNMFDQHAQLYRERLRWDEESVAAHMHSQRLPLLESQTVVEAKEVLYEAWGDPQARHRLYVVNQPGLLLGAITPKALLMAHSDQSLTELIEPQCLTLDADLDQEQAARLLLEHNLSVLPVVHQQKLVGFFHLEEAVSILEQETTEDAEMQGGSMPLDASYLQTSPWQLWKKRIVWLLVLFVAEAYTGTVLRSFEEQLEAAIALAFFIPLLIGTGGNSGTQITTTIVRAMAVGEVSLRNIGTVLRKELSTSTLVALAMAIAAWFRAWTLGVGPEIGLVVMLTILAIVLWSALVSSVIPMVLRRLNVDPAVVSAPFIATLVDGTGLIIYFEIAKLILPELA</sequence>
<dbReference type="InterPro" id="IPR006669">
    <property type="entry name" value="MgtE_transporter"/>
</dbReference>
<feature type="transmembrane region" description="Helical" evidence="9">
    <location>
        <begin position="320"/>
        <end position="340"/>
    </location>
</feature>
<dbReference type="Gene3D" id="1.10.357.20">
    <property type="entry name" value="SLC41 divalent cation transporters, integral membrane domain"/>
    <property type="match status" value="1"/>
</dbReference>
<feature type="domain" description="CBS" evidence="10">
    <location>
        <begin position="237"/>
        <end position="292"/>
    </location>
</feature>
<keyword evidence="8" id="KW-0129">CBS domain</keyword>
<dbReference type="GO" id="GO:0046872">
    <property type="term" value="F:metal ion binding"/>
    <property type="evidence" value="ECO:0007669"/>
    <property type="project" value="UniProtKB-KW"/>
</dbReference>
<dbReference type="EMBL" id="ACYU01000040">
    <property type="protein sequence ID" value="EEW07592.1"/>
    <property type="molecule type" value="Genomic_DNA"/>
</dbReference>
<comment type="similarity">
    <text evidence="2 9">Belongs to the SLC41A transporter family.</text>
</comment>
<dbReference type="SMART" id="SM00116">
    <property type="entry name" value="CBS"/>
    <property type="match status" value="1"/>
</dbReference>
<evidence type="ECO:0000313" key="11">
    <source>
        <dbReference type="EMBL" id="EEW07592.1"/>
    </source>
</evidence>
<keyword evidence="4 9" id="KW-0812">Transmembrane</keyword>
<keyword evidence="6 9" id="KW-1133">Transmembrane helix</keyword>
<comment type="caution">
    <text evidence="11">The sequence shown here is derived from an EMBL/GenBank/DDBJ whole genome shotgun (WGS) entry which is preliminary data.</text>
</comment>
<dbReference type="Gene3D" id="3.10.580.10">
    <property type="entry name" value="CBS-domain"/>
    <property type="match status" value="1"/>
</dbReference>
<keyword evidence="9" id="KW-0479">Metal-binding</keyword>
<dbReference type="NCBIfam" id="TIGR00400">
    <property type="entry name" value="mgtE"/>
    <property type="match status" value="1"/>
</dbReference>
<dbReference type="PROSITE" id="PS51371">
    <property type="entry name" value="CBS"/>
    <property type="match status" value="1"/>
</dbReference>
<accession>D2YC95</accession>
<evidence type="ECO:0000256" key="5">
    <source>
        <dbReference type="ARBA" id="ARBA00022842"/>
    </source>
</evidence>
<evidence type="ECO:0000256" key="2">
    <source>
        <dbReference type="ARBA" id="ARBA00009749"/>
    </source>
</evidence>
<dbReference type="FunFam" id="1.10.357.20:FF:000009">
    <property type="entry name" value="Magnesium transporter MgtE"/>
    <property type="match status" value="1"/>
</dbReference>
<dbReference type="Pfam" id="PF00571">
    <property type="entry name" value="CBS"/>
    <property type="match status" value="1"/>
</dbReference>
<protein>
    <recommendedName>
        <fullName evidence="9">Magnesium transporter MgtE</fullName>
    </recommendedName>
</protein>
<dbReference type="InterPro" id="IPR046342">
    <property type="entry name" value="CBS_dom_sf"/>
</dbReference>
<feature type="transmembrane region" description="Helical" evidence="9">
    <location>
        <begin position="394"/>
        <end position="415"/>
    </location>
</feature>
<dbReference type="SUPFAM" id="SSF161093">
    <property type="entry name" value="MgtE membrane domain-like"/>
    <property type="match status" value="1"/>
</dbReference>
<dbReference type="InterPro" id="IPR006667">
    <property type="entry name" value="SLC41_membr_dom"/>
</dbReference>
<evidence type="ECO:0000256" key="9">
    <source>
        <dbReference type="RuleBase" id="RU362011"/>
    </source>
</evidence>
<feature type="transmembrane region" description="Helical" evidence="9">
    <location>
        <begin position="421"/>
        <end position="443"/>
    </location>
</feature>
<evidence type="ECO:0000256" key="8">
    <source>
        <dbReference type="PROSITE-ProRule" id="PRU00703"/>
    </source>
</evidence>
<comment type="subunit">
    <text evidence="9">Homodimer.</text>
</comment>
<dbReference type="PROSITE" id="PS51257">
    <property type="entry name" value="PROKAR_LIPOPROTEIN"/>
    <property type="match status" value="1"/>
</dbReference>
<comment type="function">
    <text evidence="9">Acts as a magnesium transporter.</text>
</comment>
<evidence type="ECO:0000259" key="10">
    <source>
        <dbReference type="PROSITE" id="PS51371"/>
    </source>
</evidence>
<proteinExistence type="inferred from homology"/>
<name>D2YC95_VIBMI</name>
<feature type="transmembrane region" description="Helical" evidence="9">
    <location>
        <begin position="346"/>
        <end position="373"/>
    </location>
</feature>
<dbReference type="GO" id="GO:0015095">
    <property type="term" value="F:magnesium ion transmembrane transporter activity"/>
    <property type="evidence" value="ECO:0007669"/>
    <property type="project" value="UniProtKB-UniRule"/>
</dbReference>
<evidence type="ECO:0000256" key="3">
    <source>
        <dbReference type="ARBA" id="ARBA00022448"/>
    </source>
</evidence>
<dbReference type="GO" id="GO:0005886">
    <property type="term" value="C:plasma membrane"/>
    <property type="evidence" value="ECO:0007669"/>
    <property type="project" value="UniProtKB-SubCell"/>
</dbReference>
<dbReference type="Proteomes" id="UP000004827">
    <property type="component" value="Unassembled WGS sequence"/>
</dbReference>
<dbReference type="Pfam" id="PF01769">
    <property type="entry name" value="MgtE"/>
    <property type="match status" value="1"/>
</dbReference>
<dbReference type="SUPFAM" id="SSF158791">
    <property type="entry name" value="MgtE N-terminal domain-like"/>
    <property type="match status" value="1"/>
</dbReference>
<evidence type="ECO:0000313" key="12">
    <source>
        <dbReference type="Proteomes" id="UP000004827"/>
    </source>
</evidence>
<dbReference type="AlphaFoldDB" id="D2YC95"/>
<dbReference type="SUPFAM" id="SSF54631">
    <property type="entry name" value="CBS-domain pair"/>
    <property type="match status" value="1"/>
</dbReference>
<dbReference type="PANTHER" id="PTHR41394:SF8">
    <property type="entry name" value="MAGNESIUM TRANSPORTER MGTE"/>
    <property type="match status" value="1"/>
</dbReference>
<reference evidence="11 12" key="1">
    <citation type="journal article" date="2009" name="BMC Evol. Biol.">
        <title>Genomic taxonomy of Vibrios.</title>
        <authorList>
            <person name="Thompson C.C."/>
            <person name="Vicente A.C."/>
            <person name="Souza R.C."/>
            <person name="Vasconcelos A.T."/>
            <person name="Vesth T."/>
            <person name="Alves N.Jr."/>
            <person name="Ussery D.W."/>
            <person name="Iida T."/>
            <person name="Thompson F.L."/>
        </authorList>
    </citation>
    <scope>NUCLEOTIDE SEQUENCE [LARGE SCALE GENOMIC DNA]</scope>
    <source>
        <strain evidence="11 12">VM603</strain>
    </source>
</reference>
<keyword evidence="7 9" id="KW-0472">Membrane</keyword>
<feature type="transmembrane region" description="Helical" evidence="9">
    <location>
        <begin position="455"/>
        <end position="475"/>
    </location>
</feature>
<evidence type="ECO:0000256" key="1">
    <source>
        <dbReference type="ARBA" id="ARBA00004141"/>
    </source>
</evidence>
<organism evidence="11 12">
    <name type="scientific">Vibrio mimicus VM603</name>
    <dbReference type="NCBI Taxonomy" id="671074"/>
    <lineage>
        <taxon>Bacteria</taxon>
        <taxon>Pseudomonadati</taxon>
        <taxon>Pseudomonadota</taxon>
        <taxon>Gammaproteobacteria</taxon>
        <taxon>Vibrionales</taxon>
        <taxon>Vibrionaceae</taxon>
        <taxon>Vibrio</taxon>
    </lineage>
</organism>
<evidence type="ECO:0000256" key="7">
    <source>
        <dbReference type="ARBA" id="ARBA00023136"/>
    </source>
</evidence>
<gene>
    <name evidence="11" type="ORF">VMB_11420</name>
</gene>
<dbReference type="PANTHER" id="PTHR41394">
    <property type="entry name" value="MAGNESIUM TRANSPORTER MGTE"/>
    <property type="match status" value="1"/>
</dbReference>